<evidence type="ECO:0000256" key="1">
    <source>
        <dbReference type="SAM" id="Phobius"/>
    </source>
</evidence>
<keyword evidence="3" id="KW-1185">Reference proteome</keyword>
<protein>
    <submittedName>
        <fullName evidence="2">Uncharacterized protein</fullName>
    </submittedName>
</protein>
<name>A0ABY2VTW9_9GAMM</name>
<organism evidence="2 3">
    <name type="scientific">Pseudoalteromonas aurantia</name>
    <dbReference type="NCBI Taxonomy" id="43654"/>
    <lineage>
        <taxon>Bacteria</taxon>
        <taxon>Pseudomonadati</taxon>
        <taxon>Pseudomonadota</taxon>
        <taxon>Gammaproteobacteria</taxon>
        <taxon>Alteromonadales</taxon>
        <taxon>Pseudoalteromonadaceae</taxon>
        <taxon>Pseudoalteromonas</taxon>
    </lineage>
</organism>
<evidence type="ECO:0000313" key="2">
    <source>
        <dbReference type="EMBL" id="TMO71497.1"/>
    </source>
</evidence>
<keyword evidence="1" id="KW-1133">Transmembrane helix</keyword>
<dbReference type="EMBL" id="PNBW01000104">
    <property type="protein sequence ID" value="TMO71497.1"/>
    <property type="molecule type" value="Genomic_DNA"/>
</dbReference>
<evidence type="ECO:0000313" key="3">
    <source>
        <dbReference type="Proteomes" id="UP000307164"/>
    </source>
</evidence>
<reference evidence="3" key="1">
    <citation type="submission" date="2019-06" db="EMBL/GenBank/DDBJ databases">
        <title>Co-occurence of chitin degradation, pigmentation and bioactivity in marine Pseudoalteromonas.</title>
        <authorList>
            <person name="Sonnenschein E.C."/>
            <person name="Bech P.K."/>
        </authorList>
    </citation>
    <scope>NUCLEOTIDE SEQUENCE [LARGE SCALE GENOMIC DNA]</scope>
    <source>
        <strain evidence="3">S3895</strain>
    </source>
</reference>
<comment type="caution">
    <text evidence="2">The sequence shown here is derived from an EMBL/GenBank/DDBJ whole genome shotgun (WGS) entry which is preliminary data.</text>
</comment>
<feature type="transmembrane region" description="Helical" evidence="1">
    <location>
        <begin position="58"/>
        <end position="85"/>
    </location>
</feature>
<proteinExistence type="predicted"/>
<keyword evidence="1" id="KW-0472">Membrane</keyword>
<accession>A0ABY2VTW9</accession>
<sequence>MIYLKGSCVQDPISNPTKTTLTKAVSFSANKLMGLLVFVISLIASAYAFNLIESAKFYVLYSGVTILRFVPIVVLSIGLFIYLVYRRGLMDSSKLKLTLQSMSLATCCFSFFYAGLFLKDPWISSTMLIDEYNGPVKSIQHYSGLEVQPRKCEKRGLELICGFQAINLLPNDNNFKVNSGSYVIDHKDSRAKFIGFYIGEKRYGKRTYDYFTVPMGQKRSFKVIYELSSDDKMTIAPYVSVVLDSKNYSDKHLNFRAMVVDDYL</sequence>
<dbReference type="Proteomes" id="UP000307164">
    <property type="component" value="Unassembled WGS sequence"/>
</dbReference>
<feature type="transmembrane region" description="Helical" evidence="1">
    <location>
        <begin position="32"/>
        <end position="52"/>
    </location>
</feature>
<feature type="transmembrane region" description="Helical" evidence="1">
    <location>
        <begin position="97"/>
        <end position="118"/>
    </location>
</feature>
<keyword evidence="1" id="KW-0812">Transmembrane</keyword>
<gene>
    <name evidence="2" type="ORF">CWC20_17410</name>
</gene>